<evidence type="ECO:0000259" key="2">
    <source>
        <dbReference type="Pfam" id="PF01471"/>
    </source>
</evidence>
<dbReference type="InterPro" id="IPR036365">
    <property type="entry name" value="PGBD-like_sf"/>
</dbReference>
<feature type="compositionally biased region" description="Low complexity" evidence="1">
    <location>
        <begin position="138"/>
        <end position="148"/>
    </location>
</feature>
<name>A0A926ZKJ0_9CYAN</name>
<feature type="compositionally biased region" description="Polar residues" evidence="1">
    <location>
        <begin position="114"/>
        <end position="127"/>
    </location>
</feature>
<reference evidence="3" key="1">
    <citation type="journal article" date="2015" name="ISME J.">
        <title>Draft Genome Sequence of Streptomyces incarnatus NRRL8089, which Produces the Nucleoside Antibiotic Sinefungin.</title>
        <authorList>
            <person name="Oshima K."/>
            <person name="Hattori M."/>
            <person name="Shimizu H."/>
            <person name="Fukuda K."/>
            <person name="Nemoto M."/>
            <person name="Inagaki K."/>
            <person name="Tamura T."/>
        </authorList>
    </citation>
    <scope>NUCLEOTIDE SEQUENCE</scope>
    <source>
        <strain evidence="3">FACHB-1375</strain>
    </source>
</reference>
<dbReference type="SUPFAM" id="SSF47090">
    <property type="entry name" value="PGBD-like"/>
    <property type="match status" value="2"/>
</dbReference>
<dbReference type="Proteomes" id="UP000641646">
    <property type="component" value="Unassembled WGS sequence"/>
</dbReference>
<evidence type="ECO:0000256" key="1">
    <source>
        <dbReference type="SAM" id="MobiDB-lite"/>
    </source>
</evidence>
<keyword evidence="4" id="KW-1185">Reference proteome</keyword>
<gene>
    <name evidence="3" type="ORF">H6G03_23800</name>
</gene>
<protein>
    <submittedName>
        <fullName evidence="3">Peptidoglycan-binding protein</fullName>
    </submittedName>
</protein>
<proteinExistence type="predicted"/>
<evidence type="ECO:0000313" key="4">
    <source>
        <dbReference type="Proteomes" id="UP000641646"/>
    </source>
</evidence>
<feature type="domain" description="Peptidoglycan binding-like" evidence="2">
    <location>
        <begin position="56"/>
        <end position="109"/>
    </location>
</feature>
<sequence>MSGLIRFCLFLLPVSLLSWYQLPPAFSQGFSRLDSEVSSRQSVVRPTLKSGSQGVVVSELQAVLKLLGYYSGAVDGNYDETTAIAVSQFQRAAGIKADGIVGTATWEQLFPPARSTQPSSVSSPTAESQEKPVPANQSAANTSASTLTESPTNNLPILRLGMRGPAVFWLQKRLQATGFFTGAVDGVFGSDTQIAVKAAQRNYGLNADGVVGQSTWRAILP</sequence>
<accession>A0A926ZKJ0</accession>
<dbReference type="AlphaFoldDB" id="A0A926ZKJ0"/>
<evidence type="ECO:0000313" key="3">
    <source>
        <dbReference type="EMBL" id="MBD2184056.1"/>
    </source>
</evidence>
<feature type="region of interest" description="Disordered" evidence="1">
    <location>
        <begin position="112"/>
        <end position="150"/>
    </location>
</feature>
<reference evidence="3" key="2">
    <citation type="submission" date="2020-08" db="EMBL/GenBank/DDBJ databases">
        <authorList>
            <person name="Chen M."/>
            <person name="Teng W."/>
            <person name="Zhao L."/>
            <person name="Hu C."/>
            <person name="Zhou Y."/>
            <person name="Han B."/>
            <person name="Song L."/>
            <person name="Shu W."/>
        </authorList>
    </citation>
    <scope>NUCLEOTIDE SEQUENCE</scope>
    <source>
        <strain evidence="3">FACHB-1375</strain>
    </source>
</reference>
<dbReference type="EMBL" id="JACJPW010000072">
    <property type="protein sequence ID" value="MBD2184056.1"/>
    <property type="molecule type" value="Genomic_DNA"/>
</dbReference>
<organism evidence="3 4">
    <name type="scientific">Aerosakkonema funiforme FACHB-1375</name>
    <dbReference type="NCBI Taxonomy" id="2949571"/>
    <lineage>
        <taxon>Bacteria</taxon>
        <taxon>Bacillati</taxon>
        <taxon>Cyanobacteriota</taxon>
        <taxon>Cyanophyceae</taxon>
        <taxon>Oscillatoriophycideae</taxon>
        <taxon>Aerosakkonematales</taxon>
        <taxon>Aerosakkonemataceae</taxon>
        <taxon>Aerosakkonema</taxon>
    </lineage>
</organism>
<dbReference type="InterPro" id="IPR002477">
    <property type="entry name" value="Peptidoglycan-bd-like"/>
</dbReference>
<dbReference type="InterPro" id="IPR036366">
    <property type="entry name" value="PGBDSf"/>
</dbReference>
<comment type="caution">
    <text evidence="3">The sequence shown here is derived from an EMBL/GenBank/DDBJ whole genome shotgun (WGS) entry which is preliminary data.</text>
</comment>
<dbReference type="Gene3D" id="1.10.101.10">
    <property type="entry name" value="PGBD-like superfamily/PGBD"/>
    <property type="match status" value="2"/>
</dbReference>
<feature type="domain" description="Peptidoglycan binding-like" evidence="2">
    <location>
        <begin position="163"/>
        <end position="219"/>
    </location>
</feature>
<dbReference type="Pfam" id="PF01471">
    <property type="entry name" value="PG_binding_1"/>
    <property type="match status" value="2"/>
</dbReference>